<dbReference type="EMBL" id="QICB01000001">
    <property type="protein sequence ID" value="RNL21399.1"/>
    <property type="molecule type" value="Genomic_DNA"/>
</dbReference>
<keyword evidence="1" id="KW-1133">Transmembrane helix</keyword>
<dbReference type="AlphaFoldDB" id="A0A3N0AH13"/>
<keyword evidence="1" id="KW-0812">Transmembrane</keyword>
<feature type="transmembrane region" description="Helical" evidence="1">
    <location>
        <begin position="153"/>
        <end position="178"/>
    </location>
</feature>
<evidence type="ECO:0000313" key="3">
    <source>
        <dbReference type="Proteomes" id="UP000267368"/>
    </source>
</evidence>
<reference evidence="3" key="1">
    <citation type="submission" date="2018-05" db="EMBL/GenBank/DDBJ databases">
        <title>Genome Sequencing of selected type strains of the family Eggerthellaceae.</title>
        <authorList>
            <person name="Danylec N."/>
            <person name="Stoll D.A."/>
            <person name="Doetsch A."/>
            <person name="Huch M."/>
        </authorList>
    </citation>
    <scope>NUCLEOTIDE SEQUENCE [LARGE SCALE GENOMIC DNA]</scope>
    <source>
        <strain evidence="3">DSM 17537</strain>
    </source>
</reference>
<evidence type="ECO:0000256" key="1">
    <source>
        <dbReference type="SAM" id="Phobius"/>
    </source>
</evidence>
<keyword evidence="3" id="KW-1185">Reference proteome</keyword>
<proteinExistence type="predicted"/>
<dbReference type="Proteomes" id="UP000267368">
    <property type="component" value="Unassembled WGS sequence"/>
</dbReference>
<accession>A0A3N0AH13</accession>
<feature type="transmembrane region" description="Helical" evidence="1">
    <location>
        <begin position="88"/>
        <end position="112"/>
    </location>
</feature>
<dbReference type="OrthoDB" id="9950402at2"/>
<gene>
    <name evidence="2" type="ORF">DMP07_00665</name>
</gene>
<feature type="transmembrane region" description="Helical" evidence="1">
    <location>
        <begin position="124"/>
        <end position="147"/>
    </location>
</feature>
<organism evidence="2 3">
    <name type="scientific">Slackia faecicanis</name>
    <dbReference type="NCBI Taxonomy" id="255723"/>
    <lineage>
        <taxon>Bacteria</taxon>
        <taxon>Bacillati</taxon>
        <taxon>Actinomycetota</taxon>
        <taxon>Coriobacteriia</taxon>
        <taxon>Eggerthellales</taxon>
        <taxon>Eggerthellaceae</taxon>
        <taxon>Slackia</taxon>
    </lineage>
</organism>
<name>A0A3N0AH13_9ACTN</name>
<keyword evidence="1" id="KW-0472">Membrane</keyword>
<comment type="caution">
    <text evidence="2">The sequence shown here is derived from an EMBL/GenBank/DDBJ whole genome shotgun (WGS) entry which is preliminary data.</text>
</comment>
<dbReference type="RefSeq" id="WP_123197241.1">
    <property type="nucleotide sequence ID" value="NZ_QICB01000001.1"/>
</dbReference>
<evidence type="ECO:0000313" key="2">
    <source>
        <dbReference type="EMBL" id="RNL21399.1"/>
    </source>
</evidence>
<protein>
    <submittedName>
        <fullName evidence="2">Uncharacterized protein</fullName>
    </submittedName>
</protein>
<sequence length="225" mass="23795">MAILFGVVAIVGVISWAIVKSDELSGIGRTVKKGSFRHPHGRLVATHCESAAEDVPYGARLLKRVPVFTSLLTLVVAIVGLVMEANGIVAGVVVVDVVASGVVVVLMAGECILRLAKGMQRFSVFIVVVFAGLLLSTACSMFATAMGGGAESFIVVVSRTVSSVAGCALGCALAAAAFREPARFKRRFEDGYENEIAVSPHSAVYKAYREFMVGKKAWESGRRQD</sequence>